<evidence type="ECO:0000256" key="3">
    <source>
        <dbReference type="ARBA" id="ARBA00008207"/>
    </source>
</evidence>
<dbReference type="InterPro" id="IPR003828">
    <property type="entry name" value="QueH"/>
</dbReference>
<evidence type="ECO:0000256" key="2">
    <source>
        <dbReference type="ARBA" id="ARBA00004691"/>
    </source>
</evidence>
<feature type="binding site" evidence="17">
    <location>
        <position position="113"/>
    </location>
    <ligand>
        <name>[4Fe-4S] cluster</name>
        <dbReference type="ChEBI" id="CHEBI:49883"/>
    </ligand>
</feature>
<keyword evidence="9 17" id="KW-0671">Queuosine biosynthesis</keyword>
<comment type="pathway">
    <text evidence="2 17">tRNA modification; tRNA-queuosine biosynthesis.</text>
</comment>
<proteinExistence type="inferred from homology"/>
<evidence type="ECO:0000256" key="8">
    <source>
        <dbReference type="ARBA" id="ARBA00022723"/>
    </source>
</evidence>
<keyword evidence="8 17" id="KW-0479">Metal-binding</keyword>
<evidence type="ECO:0000313" key="19">
    <source>
        <dbReference type="Proteomes" id="UP001438008"/>
    </source>
</evidence>
<evidence type="ECO:0000256" key="11">
    <source>
        <dbReference type="ARBA" id="ARBA00023004"/>
    </source>
</evidence>
<feature type="binding site" evidence="17">
    <location>
        <position position="31"/>
    </location>
    <ligand>
        <name>[4Fe-4S] cluster</name>
        <dbReference type="ChEBI" id="CHEBI:49883"/>
    </ligand>
</feature>
<evidence type="ECO:0000256" key="17">
    <source>
        <dbReference type="HAMAP-Rule" id="MF_02089"/>
    </source>
</evidence>
<feature type="binding site" evidence="17">
    <location>
        <position position="116"/>
    </location>
    <ligand>
        <name>[4Fe-4S] cluster</name>
        <dbReference type="ChEBI" id="CHEBI:49883"/>
    </ligand>
</feature>
<gene>
    <name evidence="17" type="primary">queH</name>
    <name evidence="18" type="ORF">WMO29_02565</name>
</gene>
<keyword evidence="11 17" id="KW-0408">Iron</keyword>
<evidence type="ECO:0000313" key="18">
    <source>
        <dbReference type="EMBL" id="MEQ2471386.1"/>
    </source>
</evidence>
<comment type="caution">
    <text evidence="18">The sequence shown here is derived from an EMBL/GenBank/DDBJ whole genome shotgun (WGS) entry which is preliminary data.</text>
</comment>
<sequence length="223" mass="26137">MNKINYQKELDKVIEVLQRQGRVPRLLLHSCCAPCSSYVLEYLSRYFEITVFYYNPNIYPPEEFGKRVEEQKRLIAQLPAEHPISFLDGPYEPERFYEMAKGLEQVPEGGARCFKCYRLRLTETAEMARAGKYDYFTTTLSISPLKNAEKLNEIGGQLAKDYGVDYLYSDFKKRNGYKRSTELSREYGLYRQDYCGCVFSMRERRAQQEAAARQEPAEPKLFL</sequence>
<evidence type="ECO:0000256" key="13">
    <source>
        <dbReference type="ARBA" id="ARBA00023157"/>
    </source>
</evidence>
<keyword evidence="6 17" id="KW-0004">4Fe-4S</keyword>
<keyword evidence="13 17" id="KW-1015">Disulfide bond</keyword>
<evidence type="ECO:0000256" key="7">
    <source>
        <dbReference type="ARBA" id="ARBA00022694"/>
    </source>
</evidence>
<comment type="function">
    <text evidence="1 17">Catalyzes the conversion of epoxyqueuosine (oQ) to queuosine (Q), which is a hypermodified base found in the wobble positions of tRNA(Asp), tRNA(Asn), tRNA(His) and tRNA(Tyr).</text>
</comment>
<comment type="similarity">
    <text evidence="3 17">Belongs to the QueH family.</text>
</comment>
<dbReference type="EMBL" id="JBBMFE010000002">
    <property type="protein sequence ID" value="MEQ2471386.1"/>
    <property type="molecule type" value="Genomic_DNA"/>
</dbReference>
<keyword evidence="12 17" id="KW-0411">Iron-sulfur</keyword>
<keyword evidence="7 17" id="KW-0819">tRNA processing</keyword>
<evidence type="ECO:0000256" key="15">
    <source>
        <dbReference type="ARBA" id="ARBA00031446"/>
    </source>
</evidence>
<dbReference type="PANTHER" id="PTHR36701:SF1">
    <property type="entry name" value="EPOXYQUEUOSINE REDUCTASE QUEH"/>
    <property type="match status" value="1"/>
</dbReference>
<keyword evidence="19" id="KW-1185">Reference proteome</keyword>
<name>A0ABV1FDP2_9FIRM</name>
<evidence type="ECO:0000256" key="16">
    <source>
        <dbReference type="ARBA" id="ARBA00047415"/>
    </source>
</evidence>
<dbReference type="PANTHER" id="PTHR36701">
    <property type="entry name" value="EPOXYQUEUOSINE REDUCTASE QUEH"/>
    <property type="match status" value="1"/>
</dbReference>
<dbReference type="Proteomes" id="UP001438008">
    <property type="component" value="Unassembled WGS sequence"/>
</dbReference>
<evidence type="ECO:0000256" key="6">
    <source>
        <dbReference type="ARBA" id="ARBA00022485"/>
    </source>
</evidence>
<keyword evidence="10 17" id="KW-0560">Oxidoreductase</keyword>
<reference evidence="18 19" key="1">
    <citation type="submission" date="2024-03" db="EMBL/GenBank/DDBJ databases">
        <title>Human intestinal bacterial collection.</title>
        <authorList>
            <person name="Pauvert C."/>
            <person name="Hitch T.C.A."/>
            <person name="Clavel T."/>
        </authorList>
    </citation>
    <scope>NUCLEOTIDE SEQUENCE [LARGE SCALE GENOMIC DNA]</scope>
    <source>
        <strain evidence="18 19">CLA-AA-H132</strain>
    </source>
</reference>
<accession>A0ABV1FDP2</accession>
<dbReference type="EC" id="1.17.99.6" evidence="4 17"/>
<evidence type="ECO:0000256" key="4">
    <source>
        <dbReference type="ARBA" id="ARBA00012622"/>
    </source>
</evidence>
<dbReference type="HAMAP" id="MF_02089">
    <property type="entry name" value="QueH"/>
    <property type="match status" value="1"/>
</dbReference>
<keyword evidence="14 17" id="KW-0676">Redox-active center</keyword>
<evidence type="ECO:0000256" key="9">
    <source>
        <dbReference type="ARBA" id="ARBA00022785"/>
    </source>
</evidence>
<evidence type="ECO:0000256" key="5">
    <source>
        <dbReference type="ARBA" id="ARBA00016895"/>
    </source>
</evidence>
<dbReference type="Pfam" id="PF02677">
    <property type="entry name" value="QueH"/>
    <property type="match status" value="1"/>
</dbReference>
<protein>
    <recommendedName>
        <fullName evidence="5 17">Epoxyqueuosine reductase QueH</fullName>
        <ecNumber evidence="4 17">1.17.99.6</ecNumber>
    </recommendedName>
    <alternativeName>
        <fullName evidence="15 17">Queuosine biosynthesis protein QueH</fullName>
    </alternativeName>
</protein>
<evidence type="ECO:0000256" key="14">
    <source>
        <dbReference type="ARBA" id="ARBA00023284"/>
    </source>
</evidence>
<dbReference type="RefSeq" id="WP_349163626.1">
    <property type="nucleotide sequence ID" value="NZ_JBBMFE010000002.1"/>
</dbReference>
<organism evidence="18 19">
    <name type="scientific">Laedolimicola intestinihominis</name>
    <dbReference type="NCBI Taxonomy" id="3133166"/>
    <lineage>
        <taxon>Bacteria</taxon>
        <taxon>Bacillati</taxon>
        <taxon>Bacillota</taxon>
        <taxon>Clostridia</taxon>
        <taxon>Lachnospirales</taxon>
        <taxon>Lachnospiraceae</taxon>
        <taxon>Laedolimicola</taxon>
    </lineage>
</organism>
<evidence type="ECO:0000256" key="12">
    <source>
        <dbReference type="ARBA" id="ARBA00023014"/>
    </source>
</evidence>
<feature type="disulfide bond" description="Redox-active" evidence="17">
    <location>
        <begin position="195"/>
        <end position="197"/>
    </location>
</feature>
<evidence type="ECO:0000256" key="1">
    <source>
        <dbReference type="ARBA" id="ARBA00002268"/>
    </source>
</evidence>
<evidence type="ECO:0000256" key="10">
    <source>
        <dbReference type="ARBA" id="ARBA00023002"/>
    </source>
</evidence>
<comment type="catalytic activity">
    <reaction evidence="16 17">
        <text>epoxyqueuosine(34) in tRNA + AH2 = queuosine(34) in tRNA + A + H2O</text>
        <dbReference type="Rhea" id="RHEA:32159"/>
        <dbReference type="Rhea" id="RHEA-COMP:18571"/>
        <dbReference type="Rhea" id="RHEA-COMP:18582"/>
        <dbReference type="ChEBI" id="CHEBI:13193"/>
        <dbReference type="ChEBI" id="CHEBI:15377"/>
        <dbReference type="ChEBI" id="CHEBI:17499"/>
        <dbReference type="ChEBI" id="CHEBI:194431"/>
        <dbReference type="ChEBI" id="CHEBI:194443"/>
        <dbReference type="EC" id="1.17.99.6"/>
    </reaction>
</comment>
<feature type="binding site" evidence="17">
    <location>
        <position position="32"/>
    </location>
    <ligand>
        <name>[4Fe-4S] cluster</name>
        <dbReference type="ChEBI" id="CHEBI:49883"/>
    </ligand>
</feature>